<dbReference type="EMBL" id="BMIQ01000006">
    <property type="protein sequence ID" value="GGE13038.1"/>
    <property type="molecule type" value="Genomic_DNA"/>
</dbReference>
<accession>A0A917E7Z6</accession>
<reference evidence="1" key="1">
    <citation type="journal article" date="2014" name="Int. J. Syst. Evol. Microbiol.">
        <title>Complete genome sequence of Corynebacterium casei LMG S-19264T (=DSM 44701T), isolated from a smear-ripened cheese.</title>
        <authorList>
            <consortium name="US DOE Joint Genome Institute (JGI-PGF)"/>
            <person name="Walter F."/>
            <person name="Albersmeier A."/>
            <person name="Kalinowski J."/>
            <person name="Ruckert C."/>
        </authorList>
    </citation>
    <scope>NUCLEOTIDE SEQUENCE</scope>
    <source>
        <strain evidence="1">CGMCC 1.15367</strain>
    </source>
</reference>
<evidence type="ECO:0000313" key="2">
    <source>
        <dbReference type="Proteomes" id="UP000644699"/>
    </source>
</evidence>
<proteinExistence type="predicted"/>
<dbReference type="AlphaFoldDB" id="A0A917E7Z6"/>
<comment type="caution">
    <text evidence="1">The sequence shown here is derived from an EMBL/GenBank/DDBJ whole genome shotgun (WGS) entry which is preliminary data.</text>
</comment>
<evidence type="ECO:0000313" key="1">
    <source>
        <dbReference type="EMBL" id="GGE13038.1"/>
    </source>
</evidence>
<protein>
    <submittedName>
        <fullName evidence="1">Uncharacterized protein</fullName>
    </submittedName>
</protein>
<reference evidence="1" key="2">
    <citation type="submission" date="2020-09" db="EMBL/GenBank/DDBJ databases">
        <authorList>
            <person name="Sun Q."/>
            <person name="Zhou Y."/>
        </authorList>
    </citation>
    <scope>NUCLEOTIDE SEQUENCE</scope>
    <source>
        <strain evidence="1">CGMCC 1.15367</strain>
    </source>
</reference>
<sequence length="153" mass="17771">MDEASNRLAFRWNKRFPSAVCQSVAILAPCDIPVPERGGERRTPFRRDSRSAVSGKGRSLRCRSARPYAMRVSPSGRADIFAWDCHGDVGVTRWAEWKAELEQWVRRFWRFFDFWWDGALTVWSGWIYKPLIDGAAPAASGRLRSTVWRFCWI</sequence>
<dbReference type="Proteomes" id="UP000644699">
    <property type="component" value="Unassembled WGS sequence"/>
</dbReference>
<organism evidence="1 2">
    <name type="scientific">Aureimonas endophytica</name>
    <dbReference type="NCBI Taxonomy" id="2027858"/>
    <lineage>
        <taxon>Bacteria</taxon>
        <taxon>Pseudomonadati</taxon>
        <taxon>Pseudomonadota</taxon>
        <taxon>Alphaproteobacteria</taxon>
        <taxon>Hyphomicrobiales</taxon>
        <taxon>Aurantimonadaceae</taxon>
        <taxon>Aureimonas</taxon>
    </lineage>
</organism>
<keyword evidence="2" id="KW-1185">Reference proteome</keyword>
<name>A0A917E7Z6_9HYPH</name>
<gene>
    <name evidence="1" type="ORF">GCM10011390_35180</name>
</gene>